<keyword evidence="1 5" id="KW-0808">Transferase</keyword>
<keyword evidence="2" id="KW-1133">Transmembrane helix</keyword>
<dbReference type="InterPro" id="IPR002934">
    <property type="entry name" value="Polymerase_NTP_transf_dom"/>
</dbReference>
<keyword evidence="2" id="KW-0812">Transmembrane</keyword>
<dbReference type="GO" id="GO:0016779">
    <property type="term" value="F:nucleotidyltransferase activity"/>
    <property type="evidence" value="ECO:0007669"/>
    <property type="project" value="InterPro"/>
</dbReference>
<protein>
    <submittedName>
        <fullName evidence="5">Nucleotidyltransferase</fullName>
    </submittedName>
</protein>
<keyword evidence="6" id="KW-1185">Reference proteome</keyword>
<keyword evidence="2" id="KW-0472">Membrane</keyword>
<dbReference type="InterPro" id="IPR043519">
    <property type="entry name" value="NT_sf"/>
</dbReference>
<dbReference type="STRING" id="1637975.AN957_23345"/>
<evidence type="ECO:0000313" key="6">
    <source>
        <dbReference type="Proteomes" id="UP000050996"/>
    </source>
</evidence>
<feature type="domain" description="Adenylyltransferase AadA C-terminal" evidence="4">
    <location>
        <begin position="176"/>
        <end position="224"/>
    </location>
</feature>
<comment type="caution">
    <text evidence="5">The sequence shown here is derived from an EMBL/GenBank/DDBJ whole genome shotgun (WGS) entry which is preliminary data.</text>
</comment>
<dbReference type="Pfam" id="PF01909">
    <property type="entry name" value="NTP_transf_2"/>
    <property type="match status" value="1"/>
</dbReference>
<dbReference type="EMBL" id="LJIX01000006">
    <property type="protein sequence ID" value="KQL21211.1"/>
    <property type="molecule type" value="Genomic_DNA"/>
</dbReference>
<dbReference type="Pfam" id="PF13427">
    <property type="entry name" value="AadA_C"/>
    <property type="match status" value="1"/>
</dbReference>
<proteinExistence type="predicted"/>
<dbReference type="Gene3D" id="3.30.460.10">
    <property type="entry name" value="Beta Polymerase, domain 2"/>
    <property type="match status" value="1"/>
</dbReference>
<evidence type="ECO:0000256" key="1">
    <source>
        <dbReference type="ARBA" id="ARBA00022679"/>
    </source>
</evidence>
<dbReference type="PATRIC" id="fig|1637975.4.peg.4682"/>
<feature type="domain" description="Polymerase nucleotidyl transferase" evidence="3">
    <location>
        <begin position="16"/>
        <end position="87"/>
    </location>
</feature>
<organism evidence="5 6">
    <name type="scientific">Cytobacillus solani</name>
    <dbReference type="NCBI Taxonomy" id="1637975"/>
    <lineage>
        <taxon>Bacteria</taxon>
        <taxon>Bacillati</taxon>
        <taxon>Bacillota</taxon>
        <taxon>Bacilli</taxon>
        <taxon>Bacillales</taxon>
        <taxon>Bacillaceae</taxon>
        <taxon>Cytobacillus</taxon>
    </lineage>
</organism>
<dbReference type="SUPFAM" id="SSF81301">
    <property type="entry name" value="Nucleotidyltransferase"/>
    <property type="match status" value="1"/>
</dbReference>
<accession>A0A0Q3VJR1</accession>
<dbReference type="AlphaFoldDB" id="A0A0Q3VJR1"/>
<dbReference type="Proteomes" id="UP000050996">
    <property type="component" value="Unassembled WGS sequence"/>
</dbReference>
<dbReference type="InterPro" id="IPR025184">
    <property type="entry name" value="AadA_C"/>
</dbReference>
<evidence type="ECO:0000313" key="5">
    <source>
        <dbReference type="EMBL" id="KQL21211.1"/>
    </source>
</evidence>
<dbReference type="RefSeq" id="WP_056686340.1">
    <property type="nucleotide sequence ID" value="NZ_LJIX01000006.1"/>
</dbReference>
<feature type="transmembrane region" description="Helical" evidence="2">
    <location>
        <begin position="166"/>
        <end position="186"/>
    </location>
</feature>
<reference evidence="5 6" key="1">
    <citation type="submission" date="2015-09" db="EMBL/GenBank/DDBJ databases">
        <title>Genome sequencing project for genomic taxonomy and phylogenomics of Bacillus-like bacteria.</title>
        <authorList>
            <person name="Liu B."/>
            <person name="Wang J."/>
            <person name="Zhu Y."/>
            <person name="Liu G."/>
            <person name="Chen Q."/>
            <person name="Chen Z."/>
            <person name="Lan J."/>
            <person name="Che J."/>
            <person name="Ge C."/>
            <person name="Shi H."/>
            <person name="Pan Z."/>
            <person name="Liu X."/>
        </authorList>
    </citation>
    <scope>NUCLEOTIDE SEQUENCE [LARGE SCALE GENOMIC DNA]</scope>
    <source>
        <strain evidence="5 6">FJAT-18043</strain>
    </source>
</reference>
<name>A0A0Q3VJR1_9BACI</name>
<evidence type="ECO:0000256" key="2">
    <source>
        <dbReference type="SAM" id="Phobius"/>
    </source>
</evidence>
<evidence type="ECO:0000259" key="3">
    <source>
        <dbReference type="Pfam" id="PF01909"/>
    </source>
</evidence>
<sequence>MIHNEVKKVMTLYSSRLNEMFPNQVLGVYLYGSTVIGAFHPESSDIDFVTVFSRELTGEGLIKLSHLHKEVKAKSPLVKKFECEYLSLDEQNQLQLHKSFPFFEGTKCKGKRKLMKIAVYQLVHDSYAVYGPNFSTYYSNIDWKDVMQEMEYNLNYYIASKASRSYLFLFDFWIEFIVLTLCRVYYTLKTGKITSKELACAEVIKDFDLRYSDILHEALRIRGRVQAKSNYKNRWERKNATIHFINSLREYCNQAFLSR</sequence>
<evidence type="ECO:0000259" key="4">
    <source>
        <dbReference type="Pfam" id="PF13427"/>
    </source>
</evidence>
<gene>
    <name evidence="5" type="ORF">AN957_23345</name>
</gene>